<proteinExistence type="predicted"/>
<organism evidence="1 2">
    <name type="scientific">Microbacterium terricola</name>
    <dbReference type="NCBI Taxonomy" id="344163"/>
    <lineage>
        <taxon>Bacteria</taxon>
        <taxon>Bacillati</taxon>
        <taxon>Actinomycetota</taxon>
        <taxon>Actinomycetes</taxon>
        <taxon>Micrococcales</taxon>
        <taxon>Microbacteriaceae</taxon>
        <taxon>Microbacterium</taxon>
    </lineage>
</organism>
<keyword evidence="2" id="KW-1185">Reference proteome</keyword>
<name>A0ABM8E375_9MICO</name>
<evidence type="ECO:0000313" key="1">
    <source>
        <dbReference type="EMBL" id="BDV32245.1"/>
    </source>
</evidence>
<dbReference type="RefSeq" id="WP_263797096.1">
    <property type="nucleotide sequence ID" value="NZ_AP027141.1"/>
</dbReference>
<protein>
    <submittedName>
        <fullName evidence="1">Uncharacterized protein</fullName>
    </submittedName>
</protein>
<accession>A0ABM8E375</accession>
<evidence type="ECO:0000313" key="2">
    <source>
        <dbReference type="Proteomes" id="UP001317779"/>
    </source>
</evidence>
<reference evidence="1 2" key="1">
    <citation type="submission" date="2022-12" db="EMBL/GenBank/DDBJ databases">
        <title>Microbacterium terricola strain KV-448 chromosome, complete genome.</title>
        <authorList>
            <person name="Oshima T."/>
            <person name="Moriya T."/>
            <person name="Bessho Y."/>
        </authorList>
    </citation>
    <scope>NUCLEOTIDE SEQUENCE [LARGE SCALE GENOMIC DNA]</scope>
    <source>
        <strain evidence="1 2">KV-448</strain>
    </source>
</reference>
<gene>
    <name evidence="1" type="ORF">Microterr_29050</name>
</gene>
<dbReference type="Proteomes" id="UP001317779">
    <property type="component" value="Chromosome"/>
</dbReference>
<dbReference type="EMBL" id="AP027141">
    <property type="protein sequence ID" value="BDV32245.1"/>
    <property type="molecule type" value="Genomic_DNA"/>
</dbReference>
<sequence length="168" mass="18394">MNSESPINGHGINTPLTEHSAPGVYIVITGSRTLYQVEIISHDALPVITRYPVVNGLLKDGTPLPGVSGFQFDATTGLGEIRWWKDDPNDYDRPDLTYAGTIRTTSRVLVIAQVSDIPAAHNLDRPPVDEGRPGNEAVVDLIRTTIASLDSYEKFAVFVELLLVGKRR</sequence>